<evidence type="ECO:0008006" key="3">
    <source>
        <dbReference type="Google" id="ProtNLM"/>
    </source>
</evidence>
<evidence type="ECO:0000313" key="2">
    <source>
        <dbReference type="Proteomes" id="UP000004699"/>
    </source>
</evidence>
<dbReference type="SUPFAM" id="SSF52540">
    <property type="entry name" value="P-loop containing nucleoside triphosphate hydrolases"/>
    <property type="match status" value="1"/>
</dbReference>
<evidence type="ECO:0000313" key="1">
    <source>
        <dbReference type="EMBL" id="EED35966.1"/>
    </source>
</evidence>
<accession>B8KWZ7</accession>
<dbReference type="HOGENOM" id="CLU_091603_0_0_6"/>
<dbReference type="STRING" id="565045.NOR51B_1914"/>
<gene>
    <name evidence="1" type="ORF">NOR51B_1914</name>
</gene>
<dbReference type="Proteomes" id="UP000004699">
    <property type="component" value="Unassembled WGS sequence"/>
</dbReference>
<dbReference type="RefSeq" id="WP_009020711.1">
    <property type="nucleotide sequence ID" value="NZ_DS999411.1"/>
</dbReference>
<protein>
    <recommendedName>
        <fullName evidence="3">Sulfotransferase</fullName>
    </recommendedName>
</protein>
<organism evidence="1 2">
    <name type="scientific">Luminiphilus syltensis NOR5-1B</name>
    <dbReference type="NCBI Taxonomy" id="565045"/>
    <lineage>
        <taxon>Bacteria</taxon>
        <taxon>Pseudomonadati</taxon>
        <taxon>Pseudomonadota</taxon>
        <taxon>Gammaproteobacteria</taxon>
        <taxon>Cellvibrionales</taxon>
        <taxon>Halieaceae</taxon>
        <taxon>Luminiphilus</taxon>
    </lineage>
</organism>
<proteinExistence type="predicted"/>
<name>B8KWZ7_9GAMM</name>
<dbReference type="EMBL" id="DS999411">
    <property type="protein sequence ID" value="EED35966.1"/>
    <property type="molecule type" value="Genomic_DNA"/>
</dbReference>
<dbReference type="Pfam" id="PF13469">
    <property type="entry name" value="Sulfotransfer_3"/>
    <property type="match status" value="1"/>
</dbReference>
<dbReference type="Gene3D" id="3.40.50.300">
    <property type="entry name" value="P-loop containing nucleotide triphosphate hydrolases"/>
    <property type="match status" value="1"/>
</dbReference>
<sequence length="297" mass="33657">MTPTTHHRETQTLEPIAIGGVGGSGTRAVAAVLQKLGLNIGSALNESLDDLLFTLFFKRRRLWPLESHHDDCAEALDFYLRARGALPRDQARWKGDVEHFLAKLPRDHRWQREEALSARRDYLLADQPPLQGPWGWKEPNTHIVLPFLLKALPKLRYVHVVRHGLDMAYSANQNQLETWGDCLVPAQADMPPARASFDYWCAVHQRILRLARAATDRILILNYDLLCADPETEIRTLLGFMNPASDKHFSDANVLLGESIEELAPPGSIGRHREQDPFPIRDDQQQLLQDLGFSGGW</sequence>
<dbReference type="OrthoDB" id="547265at2"/>
<dbReference type="eggNOG" id="COG3551">
    <property type="taxonomic scope" value="Bacteria"/>
</dbReference>
<dbReference type="InterPro" id="IPR027417">
    <property type="entry name" value="P-loop_NTPase"/>
</dbReference>
<keyword evidence="2" id="KW-1185">Reference proteome</keyword>
<dbReference type="AlphaFoldDB" id="B8KWZ7"/>
<reference evidence="2" key="1">
    <citation type="journal article" date="2013" name="BMC Microbiol.">
        <title>Taxonomy and evolution of bacteriochlorophyll a-containing members of the OM60/NOR5 clade of marine gammaproteobacteria: description of Luminiphilus syltensis gen. nov., sp. nov., reclassification of Haliea rubra as Pseudohaliea rubra gen. nov., comb. nov., and emendation of Chromatocurvus halotolerans.</title>
        <authorList>
            <person name="Spring S."/>
            <person name="Riedel T."/>
            <person name="Sproer C."/>
            <person name="Yan S."/>
            <person name="Harder J."/>
            <person name="Fuchs B.M."/>
        </authorList>
    </citation>
    <scope>NUCLEOTIDE SEQUENCE [LARGE SCALE GENOMIC DNA]</scope>
    <source>
        <strain evidence="2">NOR51-B</strain>
    </source>
</reference>